<name>A0ABP4E1P1_9ACTN</name>
<evidence type="ECO:0000313" key="1">
    <source>
        <dbReference type="EMBL" id="GAA1079545.1"/>
    </source>
</evidence>
<keyword evidence="2" id="KW-1185">Reference proteome</keyword>
<comment type="caution">
    <text evidence="1">The sequence shown here is derived from an EMBL/GenBank/DDBJ whole genome shotgun (WGS) entry which is preliminary data.</text>
</comment>
<dbReference type="EMBL" id="BAAALD010000015">
    <property type="protein sequence ID" value="GAA1079545.1"/>
    <property type="molecule type" value="Genomic_DNA"/>
</dbReference>
<protein>
    <submittedName>
        <fullName evidence="1">Uncharacterized protein</fullName>
    </submittedName>
</protein>
<reference evidence="2" key="1">
    <citation type="journal article" date="2019" name="Int. J. Syst. Evol. Microbiol.">
        <title>The Global Catalogue of Microorganisms (GCM) 10K type strain sequencing project: providing services to taxonomists for standard genome sequencing and annotation.</title>
        <authorList>
            <consortium name="The Broad Institute Genomics Platform"/>
            <consortium name="The Broad Institute Genome Sequencing Center for Infectious Disease"/>
            <person name="Wu L."/>
            <person name="Ma J."/>
        </authorList>
    </citation>
    <scope>NUCLEOTIDE SEQUENCE [LARGE SCALE GENOMIC DNA]</scope>
    <source>
        <strain evidence="2">JCM 13002</strain>
    </source>
</reference>
<dbReference type="Proteomes" id="UP001499987">
    <property type="component" value="Unassembled WGS sequence"/>
</dbReference>
<gene>
    <name evidence="1" type="ORF">GCM10009663_22400</name>
</gene>
<sequence>MGLSITVGLLDDLDRHDPEGATHHARELAVLADALQAKGIDWREPAPAGTGRAGHSGGFPYAHLHHLRRAFVLRRHGAVTPAADTDPDQYDCDRGEVEEEALMFSSHLLCHSDCAGYYVPADFDDPVFLPEEAAVAGGGMVGSAAQLLAELRRLAPAIGICPETAAATADPVVAADDPYEAEKSAWHVLHGACRESLATGRAIVFH</sequence>
<accession>A0ABP4E1P1</accession>
<organism evidence="1 2">
    <name type="scientific">Kitasatospora arboriphila</name>
    <dbReference type="NCBI Taxonomy" id="258052"/>
    <lineage>
        <taxon>Bacteria</taxon>
        <taxon>Bacillati</taxon>
        <taxon>Actinomycetota</taxon>
        <taxon>Actinomycetes</taxon>
        <taxon>Kitasatosporales</taxon>
        <taxon>Streptomycetaceae</taxon>
        <taxon>Kitasatospora</taxon>
    </lineage>
</organism>
<evidence type="ECO:0000313" key="2">
    <source>
        <dbReference type="Proteomes" id="UP001499987"/>
    </source>
</evidence>
<proteinExistence type="predicted"/>
<dbReference type="RefSeq" id="WP_344623382.1">
    <property type="nucleotide sequence ID" value="NZ_BAAALD010000015.1"/>
</dbReference>